<dbReference type="SUPFAM" id="SSF48403">
    <property type="entry name" value="Ankyrin repeat"/>
    <property type="match status" value="1"/>
</dbReference>
<gene>
    <name evidence="4" type="ORF">E0L32_004870</name>
</gene>
<accession>A0A507BES9</accession>
<proteinExistence type="predicted"/>
<dbReference type="Gene3D" id="1.25.40.20">
    <property type="entry name" value="Ankyrin repeat-containing domain"/>
    <property type="match status" value="1"/>
</dbReference>
<evidence type="ECO:0000259" key="3">
    <source>
        <dbReference type="Pfam" id="PF24883"/>
    </source>
</evidence>
<dbReference type="Pfam" id="PF00023">
    <property type="entry name" value="Ank"/>
    <property type="match status" value="1"/>
</dbReference>
<feature type="compositionally biased region" description="Acidic residues" evidence="2">
    <location>
        <begin position="559"/>
        <end position="572"/>
    </location>
</feature>
<dbReference type="PANTHER" id="PTHR10039">
    <property type="entry name" value="AMELOGENIN"/>
    <property type="match status" value="1"/>
</dbReference>
<organism evidence="4 5">
    <name type="scientific">Thyridium curvatum</name>
    <dbReference type="NCBI Taxonomy" id="1093900"/>
    <lineage>
        <taxon>Eukaryota</taxon>
        <taxon>Fungi</taxon>
        <taxon>Dikarya</taxon>
        <taxon>Ascomycota</taxon>
        <taxon>Pezizomycotina</taxon>
        <taxon>Sordariomycetes</taxon>
        <taxon>Sordariomycetidae</taxon>
        <taxon>Thyridiales</taxon>
        <taxon>Thyridiaceae</taxon>
        <taxon>Thyridium</taxon>
    </lineage>
</organism>
<dbReference type="RefSeq" id="XP_030996751.1">
    <property type="nucleotide sequence ID" value="XM_031139328.1"/>
</dbReference>
<feature type="domain" description="Nephrocystin 3-like N-terminal" evidence="3">
    <location>
        <begin position="131"/>
        <end position="295"/>
    </location>
</feature>
<dbReference type="Gene3D" id="3.40.50.300">
    <property type="entry name" value="P-loop containing nucleotide triphosphate hydrolases"/>
    <property type="match status" value="1"/>
</dbReference>
<evidence type="ECO:0000256" key="2">
    <source>
        <dbReference type="SAM" id="MobiDB-lite"/>
    </source>
</evidence>
<dbReference type="PANTHER" id="PTHR10039:SF10">
    <property type="entry name" value="NACHT DOMAIN-CONTAINING PROTEIN"/>
    <property type="match status" value="1"/>
</dbReference>
<keyword evidence="1" id="KW-0677">Repeat</keyword>
<dbReference type="EMBL" id="SKBQ01000024">
    <property type="protein sequence ID" value="TPX15040.1"/>
    <property type="molecule type" value="Genomic_DNA"/>
</dbReference>
<dbReference type="InParanoid" id="A0A507BES9"/>
<dbReference type="Pfam" id="PF24883">
    <property type="entry name" value="NPHP3_N"/>
    <property type="match status" value="1"/>
</dbReference>
<name>A0A507BES9_9PEZI</name>
<dbReference type="InterPro" id="IPR002110">
    <property type="entry name" value="Ankyrin_rpt"/>
</dbReference>
<evidence type="ECO:0000256" key="1">
    <source>
        <dbReference type="ARBA" id="ARBA00022737"/>
    </source>
</evidence>
<dbReference type="GeneID" id="41972317"/>
<protein>
    <recommendedName>
        <fullName evidence="3">Nephrocystin 3-like N-terminal domain-containing protein</fullName>
    </recommendedName>
</protein>
<dbReference type="Proteomes" id="UP000319257">
    <property type="component" value="Unassembled WGS sequence"/>
</dbReference>
<dbReference type="SUPFAM" id="SSF52540">
    <property type="entry name" value="P-loop containing nucleoside triphosphate hydrolases"/>
    <property type="match status" value="1"/>
</dbReference>
<dbReference type="OrthoDB" id="163438at2759"/>
<feature type="region of interest" description="Disordered" evidence="2">
    <location>
        <begin position="559"/>
        <end position="583"/>
    </location>
</feature>
<reference evidence="4 5" key="1">
    <citation type="submission" date="2019-06" db="EMBL/GenBank/DDBJ databases">
        <title>Draft genome sequence of the filamentous fungus Phialemoniopsis curvata isolated from diesel fuel.</title>
        <authorList>
            <person name="Varaljay V.A."/>
            <person name="Lyon W.J."/>
            <person name="Crouch A.L."/>
            <person name="Drake C.E."/>
            <person name="Hollomon J.M."/>
            <person name="Nadeau L.J."/>
            <person name="Nunn H.S."/>
            <person name="Stevenson B.S."/>
            <person name="Bojanowski C.L."/>
            <person name="Crookes-Goodson W.J."/>
        </authorList>
    </citation>
    <scope>NUCLEOTIDE SEQUENCE [LARGE SCALE GENOMIC DNA]</scope>
    <source>
        <strain evidence="4 5">D216</strain>
    </source>
</reference>
<dbReference type="InterPro" id="IPR036770">
    <property type="entry name" value="Ankyrin_rpt-contain_sf"/>
</dbReference>
<dbReference type="InterPro" id="IPR027417">
    <property type="entry name" value="P-loop_NTPase"/>
</dbReference>
<comment type="caution">
    <text evidence="4">The sequence shown here is derived from an EMBL/GenBank/DDBJ whole genome shotgun (WGS) entry which is preliminary data.</text>
</comment>
<dbReference type="AlphaFoldDB" id="A0A507BES9"/>
<dbReference type="InterPro" id="IPR056884">
    <property type="entry name" value="NPHP3-like_N"/>
</dbReference>
<keyword evidence="5" id="KW-1185">Reference proteome</keyword>
<sequence>MLDHIAIIDRCETATQNRDQARDVHKALVSVYKDLAGFYLSVIRILSNESVQCAIGLTIESFKQEIPAGIAAFVKDTSMLQNCIQVAVLGVVGKLEDAVVASEVRMILGINNDRRRCNDHATFQAERADAACQWITNDLTFTGWLDAVPPASPVLAIYGDTGCGKSYLTSFLIDFLHEKLWGFPKTAVYFHYCKSEKDAGTASGILSGLLYQLLQQHVSLNHLFKAWYEKQSGVVLSVQAMAEFFKERVRSLKRRSFIVIDGLDECDNATKGDLVKILTSICEETRCCRVIVVARPQERLKRLLCNAAQVNIKPSEDRDRIIVEHAVRSLSLQDKARQELVDGLSKAAVGNVIWVKMMVKLVETRNLTAPGPIRKLLRAISCPQELLQVYSEIFQDAEKGDSDNEAVITTALEILAVARRPLKLSELDFAVALDAANRSGPSPSITSIDALEEYTDQNRVLALIRPFVTTSSVSDGGDVEVRLVHASLREAVLQYPPSSWGSDRLSRDDGREAVLERRLLALCAQYLLFDEFNELDLFSSEQQDVDGLNYALPGSDVYEEGPEDGLEGDDAAATETASADRSFDPRDQGFGGFFVYASCYWLDHLKFYRPTTESNLSAEALVTLARANSKRMQNWVEQYCRPECTVKKRFNYFAESVDPLVLIATFGSEELLRWLLSHYDPLDDAAFLPKSVQYTVNSIFQDGYDLGAVEVLFHDPHTGPELQTFDFFYNLIGSWSKARFVKDRRMASFDKLFDLIKFVSDTLETDNWANELLCIAAAHGCSPMVERLFQMADPRPSLRDQLLEARDRGTRPFRHQSIGDAVWGGQPRMVEWLLKQPGIDAHLRHVDKDGWNVFHMSTQKAQPEILELLIPRFKEGVHQHDKNGETPLTLLIFGNRHLREQVLKCAKLIIELGEVNLQDEGLSTSTGQSALSEAVRAKDLPMVKLLVQLGKANPNTALVWSETGQPSLRDHWAYQTQDSSSSTEEGEMIRLLVSLAKDSLPAL</sequence>
<evidence type="ECO:0000313" key="4">
    <source>
        <dbReference type="EMBL" id="TPX15040.1"/>
    </source>
</evidence>
<evidence type="ECO:0000313" key="5">
    <source>
        <dbReference type="Proteomes" id="UP000319257"/>
    </source>
</evidence>
<dbReference type="SMART" id="SM00248">
    <property type="entry name" value="ANK"/>
    <property type="match status" value="4"/>
</dbReference>
<dbReference type="Pfam" id="PF12796">
    <property type="entry name" value="Ank_2"/>
    <property type="match status" value="1"/>
</dbReference>